<protein>
    <submittedName>
        <fullName evidence="2">Uncharacterized protein</fullName>
    </submittedName>
</protein>
<organism evidence="2 3">
    <name type="scientific">Smittium culicis</name>
    <dbReference type="NCBI Taxonomy" id="133412"/>
    <lineage>
        <taxon>Eukaryota</taxon>
        <taxon>Fungi</taxon>
        <taxon>Fungi incertae sedis</taxon>
        <taxon>Zoopagomycota</taxon>
        <taxon>Kickxellomycotina</taxon>
        <taxon>Harpellomycetes</taxon>
        <taxon>Harpellales</taxon>
        <taxon>Legeriomycetaceae</taxon>
        <taxon>Smittium</taxon>
    </lineage>
</organism>
<evidence type="ECO:0000313" key="2">
    <source>
        <dbReference type="EMBL" id="OMJ08899.1"/>
    </source>
</evidence>
<proteinExistence type="predicted"/>
<evidence type="ECO:0000256" key="1">
    <source>
        <dbReference type="SAM" id="MobiDB-lite"/>
    </source>
</evidence>
<evidence type="ECO:0000313" key="3">
    <source>
        <dbReference type="Proteomes" id="UP000187429"/>
    </source>
</evidence>
<gene>
    <name evidence="2" type="ORF">AYI69_g10896</name>
</gene>
<reference evidence="3" key="1">
    <citation type="submission" date="2017-01" db="EMBL/GenBank/DDBJ databases">
        <authorList>
            <person name="Wang Y."/>
            <person name="White M."/>
            <person name="Kvist S."/>
            <person name="Moncalvo J.-M."/>
        </authorList>
    </citation>
    <scope>NUCLEOTIDE SEQUENCE [LARGE SCALE GENOMIC DNA]</scope>
    <source>
        <strain evidence="3">ID-206-W2</strain>
    </source>
</reference>
<feature type="region of interest" description="Disordered" evidence="1">
    <location>
        <begin position="1"/>
        <end position="24"/>
    </location>
</feature>
<accession>A0A1R1X2Q2</accession>
<dbReference type="EMBL" id="LSSM01007248">
    <property type="protein sequence ID" value="OMJ08899.1"/>
    <property type="molecule type" value="Genomic_DNA"/>
</dbReference>
<name>A0A1R1X2Q2_9FUNG</name>
<dbReference type="Proteomes" id="UP000187429">
    <property type="component" value="Unassembled WGS sequence"/>
</dbReference>
<keyword evidence="3" id="KW-1185">Reference proteome</keyword>
<dbReference type="AlphaFoldDB" id="A0A1R1X2Q2"/>
<comment type="caution">
    <text evidence="2">The sequence shown here is derived from an EMBL/GenBank/DDBJ whole genome shotgun (WGS) entry which is preliminary data.</text>
</comment>
<sequence length="101" mass="11737">MELKSLQGLRNSLKRTSTHSTKSPKFPLRSTVIVLIPTLQKKNIPQKLKPSGIGYWKEKDPPRVKARSSFSNKVTFLLMGECRMFIHWSILDHCYLYSLME</sequence>